<keyword evidence="3" id="KW-1185">Reference proteome</keyword>
<organism evidence="2 3">
    <name type="scientific">Nitrosotalea devaniterrae</name>
    <dbReference type="NCBI Taxonomy" id="1078905"/>
    <lineage>
        <taxon>Archaea</taxon>
        <taxon>Nitrososphaerota</taxon>
        <taxon>Nitrososphaeria</taxon>
        <taxon>Nitrosotaleales</taxon>
        <taxon>Nitrosotaleaceae</taxon>
        <taxon>Nitrosotalea</taxon>
    </lineage>
</organism>
<dbReference type="PANTHER" id="PTHR12126">
    <property type="entry name" value="NADH-UBIQUINONE OXIDOREDUCTASE 39 KDA SUBUNIT-RELATED"/>
    <property type="match status" value="1"/>
</dbReference>
<dbReference type="EMBL" id="LN890280">
    <property type="protein sequence ID" value="CUR50879.1"/>
    <property type="molecule type" value="Genomic_DNA"/>
</dbReference>
<evidence type="ECO:0000313" key="2">
    <source>
        <dbReference type="EMBL" id="CUR50879.1"/>
    </source>
</evidence>
<dbReference type="PANTHER" id="PTHR12126:SF11">
    <property type="entry name" value="NADH DEHYDROGENASE [UBIQUINONE] 1 ALPHA SUBCOMPLEX SUBUNIT 9, MITOCHONDRIAL"/>
    <property type="match status" value="1"/>
</dbReference>
<reference evidence="3" key="1">
    <citation type="submission" date="2015-10" db="EMBL/GenBank/DDBJ databases">
        <authorList>
            <person name="Lehtovirta-Morley L.E."/>
            <person name="Vieille C."/>
        </authorList>
    </citation>
    <scope>NUCLEOTIDE SEQUENCE [LARGE SCALE GENOMIC DNA]</scope>
</reference>
<protein>
    <submittedName>
        <fullName evidence="2">NAD-binding protein</fullName>
    </submittedName>
</protein>
<dbReference type="GO" id="GO:0044877">
    <property type="term" value="F:protein-containing complex binding"/>
    <property type="evidence" value="ECO:0007669"/>
    <property type="project" value="TreeGrafter"/>
</dbReference>
<dbReference type="InterPro" id="IPR016040">
    <property type="entry name" value="NAD(P)-bd_dom"/>
</dbReference>
<dbReference type="AlphaFoldDB" id="A0A128A0J4"/>
<name>A0A128A0J4_9ARCH</name>
<proteinExistence type="predicted"/>
<sequence length="284" mass="31820">MHRSVVITGANGFVGRNVGMFLSKNGFQTTSLVRKGKAVNFGKKITSETLSENSLVPKIRNADALLHFIGQGKQTVDSDYEKVNVGIARNTVSLCKKAKIKKIIYISGLGVDKFATLGYFISKYKAEQEIIHSGLDYTILRASYMIGNDDPLSENLQRQVKKGEIVIPGSGNYRFQPIFIDDVSRIIIKSVTEKKFSKKIIDLVGPQIVSYNAFVKEFSRGKVRMKKIDFERAYRDALHDKGSFGVDDLSIMVGDYVGNHKKLADLTRMKFTRYETVLKSRGLS</sequence>
<dbReference type="Pfam" id="PF13460">
    <property type="entry name" value="NAD_binding_10"/>
    <property type="match status" value="1"/>
</dbReference>
<dbReference type="Gene3D" id="3.40.50.720">
    <property type="entry name" value="NAD(P)-binding Rossmann-like Domain"/>
    <property type="match status" value="1"/>
</dbReference>
<dbReference type="Proteomes" id="UP000196239">
    <property type="component" value="Chromosome 1"/>
</dbReference>
<evidence type="ECO:0000313" key="3">
    <source>
        <dbReference type="Proteomes" id="UP000196239"/>
    </source>
</evidence>
<dbReference type="InterPro" id="IPR036291">
    <property type="entry name" value="NAD(P)-bd_dom_sf"/>
</dbReference>
<evidence type="ECO:0000259" key="1">
    <source>
        <dbReference type="Pfam" id="PF13460"/>
    </source>
</evidence>
<gene>
    <name evidence="2" type="ORF">NDEV_0114</name>
</gene>
<dbReference type="InterPro" id="IPR051207">
    <property type="entry name" value="ComplexI_NDUFA9_subunit"/>
</dbReference>
<dbReference type="SUPFAM" id="SSF51735">
    <property type="entry name" value="NAD(P)-binding Rossmann-fold domains"/>
    <property type="match status" value="1"/>
</dbReference>
<dbReference type="KEGG" id="ndv:NDEV_0114"/>
<accession>A0A128A0J4</accession>
<feature type="domain" description="NAD(P)-binding" evidence="1">
    <location>
        <begin position="9"/>
        <end position="153"/>
    </location>
</feature>